<keyword evidence="2" id="KW-1133">Transmembrane helix</keyword>
<dbReference type="RefSeq" id="WP_246119952.1">
    <property type="nucleotide sequence ID" value="NZ_SJPF01000001.1"/>
</dbReference>
<keyword evidence="2" id="KW-0812">Transmembrane</keyword>
<organism evidence="3 4">
    <name type="scientific">Blastopirellula retiformator</name>
    <dbReference type="NCBI Taxonomy" id="2527970"/>
    <lineage>
        <taxon>Bacteria</taxon>
        <taxon>Pseudomonadati</taxon>
        <taxon>Planctomycetota</taxon>
        <taxon>Planctomycetia</taxon>
        <taxon>Pirellulales</taxon>
        <taxon>Pirellulaceae</taxon>
        <taxon>Blastopirellula</taxon>
    </lineage>
</organism>
<feature type="transmembrane region" description="Helical" evidence="2">
    <location>
        <begin position="89"/>
        <end position="108"/>
    </location>
</feature>
<dbReference type="InterPro" id="IPR037185">
    <property type="entry name" value="EmrE-like"/>
</dbReference>
<protein>
    <recommendedName>
        <fullName evidence="5">DMT family protein</fullName>
    </recommendedName>
</protein>
<evidence type="ECO:0000313" key="3">
    <source>
        <dbReference type="EMBL" id="TWT39441.1"/>
    </source>
</evidence>
<dbReference type="InterPro" id="IPR007437">
    <property type="entry name" value="DUF486"/>
</dbReference>
<evidence type="ECO:0008006" key="5">
    <source>
        <dbReference type="Google" id="ProtNLM"/>
    </source>
</evidence>
<keyword evidence="2" id="KW-0472">Membrane</keyword>
<gene>
    <name evidence="3" type="ORF">Enr8_11400</name>
</gene>
<evidence type="ECO:0000256" key="1">
    <source>
        <dbReference type="SAM" id="MobiDB-lite"/>
    </source>
</evidence>
<feature type="transmembrane region" description="Helical" evidence="2">
    <location>
        <begin position="65"/>
        <end position="83"/>
    </location>
</feature>
<dbReference type="Proteomes" id="UP000318878">
    <property type="component" value="Unassembled WGS sequence"/>
</dbReference>
<dbReference type="EMBL" id="SJPF01000001">
    <property type="protein sequence ID" value="TWT39441.1"/>
    <property type="molecule type" value="Genomic_DNA"/>
</dbReference>
<name>A0A5C5VNH3_9BACT</name>
<evidence type="ECO:0000256" key="2">
    <source>
        <dbReference type="SAM" id="Phobius"/>
    </source>
</evidence>
<dbReference type="SUPFAM" id="SSF103481">
    <property type="entry name" value="Multidrug resistance efflux transporter EmrE"/>
    <property type="match status" value="1"/>
</dbReference>
<dbReference type="PANTHER" id="PTHR38482:SF1">
    <property type="entry name" value="DMT FAMILY PROTEIN"/>
    <property type="match status" value="1"/>
</dbReference>
<feature type="region of interest" description="Disordered" evidence="1">
    <location>
        <begin position="114"/>
        <end position="134"/>
    </location>
</feature>
<feature type="transmembrane region" description="Helical" evidence="2">
    <location>
        <begin position="27"/>
        <end position="45"/>
    </location>
</feature>
<proteinExistence type="predicted"/>
<reference evidence="3 4" key="1">
    <citation type="submission" date="2019-02" db="EMBL/GenBank/DDBJ databases">
        <title>Deep-cultivation of Planctomycetes and their phenomic and genomic characterization uncovers novel biology.</title>
        <authorList>
            <person name="Wiegand S."/>
            <person name="Jogler M."/>
            <person name="Boedeker C."/>
            <person name="Pinto D."/>
            <person name="Vollmers J."/>
            <person name="Rivas-Marin E."/>
            <person name="Kohn T."/>
            <person name="Peeters S.H."/>
            <person name="Heuer A."/>
            <person name="Rast P."/>
            <person name="Oberbeckmann S."/>
            <person name="Bunk B."/>
            <person name="Jeske O."/>
            <person name="Meyerdierks A."/>
            <person name="Storesund J.E."/>
            <person name="Kallscheuer N."/>
            <person name="Luecker S."/>
            <person name="Lage O.M."/>
            <person name="Pohl T."/>
            <person name="Merkel B.J."/>
            <person name="Hornburger P."/>
            <person name="Mueller R.-W."/>
            <person name="Bruemmer F."/>
            <person name="Labrenz M."/>
            <person name="Spormann A.M."/>
            <person name="Op Den Camp H."/>
            <person name="Overmann J."/>
            <person name="Amann R."/>
            <person name="Jetten M.S.M."/>
            <person name="Mascher T."/>
            <person name="Medema M.H."/>
            <person name="Devos D.P."/>
            <person name="Kaster A.-K."/>
            <person name="Ovreas L."/>
            <person name="Rohde M."/>
            <person name="Galperin M.Y."/>
            <person name="Jogler C."/>
        </authorList>
    </citation>
    <scope>NUCLEOTIDE SEQUENCE [LARGE SCALE GENOMIC DNA]</scope>
    <source>
        <strain evidence="3 4">Enr8</strain>
    </source>
</reference>
<evidence type="ECO:0000313" key="4">
    <source>
        <dbReference type="Proteomes" id="UP000318878"/>
    </source>
</evidence>
<dbReference type="PANTHER" id="PTHR38482">
    <property type="entry name" value="DMT FAMILY PROTEIN"/>
    <property type="match status" value="1"/>
</dbReference>
<accession>A0A5C5VNH3</accession>
<dbReference type="AlphaFoldDB" id="A0A5C5VNH3"/>
<dbReference type="Pfam" id="PF04342">
    <property type="entry name" value="DMT_6"/>
    <property type="match status" value="1"/>
</dbReference>
<comment type="caution">
    <text evidence="3">The sequence shown here is derived from an EMBL/GenBank/DDBJ whole genome shotgun (WGS) entry which is preliminary data.</text>
</comment>
<feature type="compositionally biased region" description="Acidic residues" evidence="1">
    <location>
        <begin position="117"/>
        <end position="134"/>
    </location>
</feature>
<sequence length="134" mass="15380">MWTIILLILSNIFMTFAWYGHLKFKSSALWVVILASWGIAFFEYCLQVPANRWGHERFSAAQLKIMQEVITLVVFCVFAVTFLREPLKWNYIVGFVMILLAVVFVFGFDRPTKGSEEGEPGVEQVIEEEPPVDG</sequence>
<keyword evidence="4" id="KW-1185">Reference proteome</keyword>